<evidence type="ECO:0000313" key="15">
    <source>
        <dbReference type="EMBL" id="MBP0443317.1"/>
    </source>
</evidence>
<comment type="subcellular location">
    <subcellularLocation>
        <location evidence="1 12">Cell membrane</location>
        <topology evidence="1 12">Multi-pass membrane protein</topology>
    </subcellularLocation>
</comment>
<dbReference type="EC" id="3.4.24.-" evidence="12"/>
<dbReference type="CDD" id="cd07336">
    <property type="entry name" value="M48B_HtpX_like"/>
    <property type="match status" value="1"/>
</dbReference>
<dbReference type="Gene3D" id="3.30.2010.10">
    <property type="entry name" value="Metalloproteases ('zincins'), catalytic domain"/>
    <property type="match status" value="1"/>
</dbReference>
<feature type="transmembrane region" description="Helical" evidence="12">
    <location>
        <begin position="176"/>
        <end position="196"/>
    </location>
</feature>
<dbReference type="PANTHER" id="PTHR43221">
    <property type="entry name" value="PROTEASE HTPX"/>
    <property type="match status" value="1"/>
</dbReference>
<keyword evidence="6 12" id="KW-0479">Metal-binding</keyword>
<dbReference type="PANTHER" id="PTHR43221:SF1">
    <property type="entry name" value="PROTEASE HTPX"/>
    <property type="match status" value="1"/>
</dbReference>
<keyword evidence="3 12" id="KW-1003">Cell membrane</keyword>
<evidence type="ECO:0000256" key="11">
    <source>
        <dbReference type="ARBA" id="ARBA00023136"/>
    </source>
</evidence>
<keyword evidence="4 12" id="KW-0645">Protease</keyword>
<keyword evidence="8 12" id="KW-0862">Zinc</keyword>
<dbReference type="NCBIfam" id="NF002826">
    <property type="entry name" value="PRK03001.1"/>
    <property type="match status" value="1"/>
</dbReference>
<evidence type="ECO:0000256" key="2">
    <source>
        <dbReference type="ARBA" id="ARBA00009779"/>
    </source>
</evidence>
<evidence type="ECO:0000256" key="8">
    <source>
        <dbReference type="ARBA" id="ARBA00022833"/>
    </source>
</evidence>
<dbReference type="RefSeq" id="WP_209377527.1">
    <property type="nucleotide sequence ID" value="NZ_JAGIZB010000001.1"/>
</dbReference>
<dbReference type="HAMAP" id="MF_00188">
    <property type="entry name" value="Pept_M48_protease_HtpX"/>
    <property type="match status" value="1"/>
</dbReference>
<evidence type="ECO:0000313" key="16">
    <source>
        <dbReference type="Proteomes" id="UP000681594"/>
    </source>
</evidence>
<dbReference type="NCBIfam" id="NF002363">
    <property type="entry name" value="PRK01345.1"/>
    <property type="match status" value="1"/>
</dbReference>
<evidence type="ECO:0000256" key="13">
    <source>
        <dbReference type="SAM" id="MobiDB-lite"/>
    </source>
</evidence>
<evidence type="ECO:0000256" key="5">
    <source>
        <dbReference type="ARBA" id="ARBA00022692"/>
    </source>
</evidence>
<feature type="binding site" evidence="12">
    <location>
        <position position="131"/>
    </location>
    <ligand>
        <name>Zn(2+)</name>
        <dbReference type="ChEBI" id="CHEBI:29105"/>
        <note>catalytic</note>
    </ligand>
</feature>
<feature type="domain" description="Peptidase M48" evidence="14">
    <location>
        <begin position="64"/>
        <end position="276"/>
    </location>
</feature>
<protein>
    <recommendedName>
        <fullName evidence="12">Protease HtpX homolog</fullName>
        <ecNumber evidence="12">3.4.24.-</ecNumber>
    </recommendedName>
</protein>
<dbReference type="GO" id="GO:0008237">
    <property type="term" value="F:metallopeptidase activity"/>
    <property type="evidence" value="ECO:0007669"/>
    <property type="project" value="UniProtKB-KW"/>
</dbReference>
<keyword evidence="16" id="KW-1185">Reference proteome</keyword>
<keyword evidence="5 12" id="KW-0812">Transmembrane</keyword>
<gene>
    <name evidence="12 15" type="primary">htpX</name>
    <name evidence="15" type="ORF">J8J14_00875</name>
</gene>
<evidence type="ECO:0000256" key="1">
    <source>
        <dbReference type="ARBA" id="ARBA00004651"/>
    </source>
</evidence>
<dbReference type="InterPro" id="IPR022919">
    <property type="entry name" value="Pept_M48_protease_HtpX"/>
</dbReference>
<evidence type="ECO:0000256" key="7">
    <source>
        <dbReference type="ARBA" id="ARBA00022801"/>
    </source>
</evidence>
<feature type="transmembrane region" description="Helical" evidence="12">
    <location>
        <begin position="7"/>
        <end position="25"/>
    </location>
</feature>
<proteinExistence type="inferred from homology"/>
<feature type="binding site" evidence="12">
    <location>
        <position position="201"/>
    </location>
    <ligand>
        <name>Zn(2+)</name>
        <dbReference type="ChEBI" id="CHEBI:29105"/>
        <note>catalytic</note>
    </ligand>
</feature>
<feature type="region of interest" description="Disordered" evidence="13">
    <location>
        <begin position="282"/>
        <end position="327"/>
    </location>
</feature>
<feature type="transmembrane region" description="Helical" evidence="12">
    <location>
        <begin position="31"/>
        <end position="47"/>
    </location>
</feature>
<name>A0ABS4A8J3_9PROT</name>
<keyword evidence="7 12" id="KW-0378">Hydrolase</keyword>
<evidence type="ECO:0000259" key="14">
    <source>
        <dbReference type="Pfam" id="PF01435"/>
    </source>
</evidence>
<evidence type="ECO:0000256" key="6">
    <source>
        <dbReference type="ARBA" id="ARBA00022723"/>
    </source>
</evidence>
<accession>A0ABS4A8J3</accession>
<feature type="binding site" evidence="12">
    <location>
        <position position="135"/>
    </location>
    <ligand>
        <name>Zn(2+)</name>
        <dbReference type="ChEBI" id="CHEBI:29105"/>
        <note>catalytic</note>
    </ligand>
</feature>
<evidence type="ECO:0000256" key="3">
    <source>
        <dbReference type="ARBA" id="ARBA00022475"/>
    </source>
</evidence>
<dbReference type="EMBL" id="JAGIZB010000001">
    <property type="protein sequence ID" value="MBP0443317.1"/>
    <property type="molecule type" value="Genomic_DNA"/>
</dbReference>
<comment type="similarity">
    <text evidence="2 12">Belongs to the peptidase M48B family.</text>
</comment>
<reference evidence="15 16" key="1">
    <citation type="submission" date="2021-03" db="EMBL/GenBank/DDBJ databases">
        <authorList>
            <person name="So Y."/>
        </authorList>
    </citation>
    <scope>NUCLEOTIDE SEQUENCE [LARGE SCALE GENOMIC DNA]</scope>
    <source>
        <strain evidence="15 16">SSH11</strain>
    </source>
</reference>
<feature type="transmembrane region" description="Helical" evidence="12">
    <location>
        <begin position="142"/>
        <end position="164"/>
    </location>
</feature>
<dbReference type="InterPro" id="IPR050083">
    <property type="entry name" value="HtpX_protease"/>
</dbReference>
<keyword evidence="9 12" id="KW-1133">Transmembrane helix</keyword>
<sequence length="327" mass="34247">MSGYARTAILMAGLVALFAGVGLLLGGQQGMVIAFLFGVGMNVFAWWNSDRMVLRMHHAEPIGPAEHPRLHAMVANLAARAGLPMPALYVIHEDQPNAFATGRSPERSAVAVTSGLLAMMPEEEVAGVVAHELAHIRNRDTLIMTMTASIAGAIGMLAQFGGLFGHRDRNNPLGGIGLLLAIIVAPLAAMLVQMAISRSREYEADRLGAQIAGDPGGLSNALLRLEGARHGFVNQAAEANPATAHLFIVNPLSGARMDNLFSTHPSTENRVRALMELAGGMPPGGAGGGYRRPAPPAARGPWSGGAPRGAAGRPWERPGGRRPGPWA</sequence>
<keyword evidence="10 12" id="KW-0482">Metalloprotease</keyword>
<organism evidence="15 16">
    <name type="scientific">Pararoseomonas baculiformis</name>
    <dbReference type="NCBI Taxonomy" id="2820812"/>
    <lineage>
        <taxon>Bacteria</taxon>
        <taxon>Pseudomonadati</taxon>
        <taxon>Pseudomonadota</taxon>
        <taxon>Alphaproteobacteria</taxon>
        <taxon>Acetobacterales</taxon>
        <taxon>Acetobacteraceae</taxon>
        <taxon>Pararoseomonas</taxon>
    </lineage>
</organism>
<evidence type="ECO:0000256" key="4">
    <source>
        <dbReference type="ARBA" id="ARBA00022670"/>
    </source>
</evidence>
<dbReference type="Proteomes" id="UP000681594">
    <property type="component" value="Unassembled WGS sequence"/>
</dbReference>
<dbReference type="Pfam" id="PF01435">
    <property type="entry name" value="Peptidase_M48"/>
    <property type="match status" value="1"/>
</dbReference>
<evidence type="ECO:0000256" key="9">
    <source>
        <dbReference type="ARBA" id="ARBA00022989"/>
    </source>
</evidence>
<keyword evidence="11 12" id="KW-0472">Membrane</keyword>
<evidence type="ECO:0000256" key="10">
    <source>
        <dbReference type="ARBA" id="ARBA00023049"/>
    </source>
</evidence>
<comment type="cofactor">
    <cofactor evidence="12">
        <name>Zn(2+)</name>
        <dbReference type="ChEBI" id="CHEBI:29105"/>
    </cofactor>
    <text evidence="12">Binds 1 zinc ion per subunit.</text>
</comment>
<evidence type="ECO:0000256" key="12">
    <source>
        <dbReference type="HAMAP-Rule" id="MF_00188"/>
    </source>
</evidence>
<dbReference type="InterPro" id="IPR001915">
    <property type="entry name" value="Peptidase_M48"/>
</dbReference>
<feature type="active site" evidence="12">
    <location>
        <position position="132"/>
    </location>
</feature>
<comment type="caution">
    <text evidence="15">The sequence shown here is derived from an EMBL/GenBank/DDBJ whole genome shotgun (WGS) entry which is preliminary data.</text>
</comment>